<dbReference type="KEGG" id="ladl:NCTC12735_01650"/>
<accession>A0A0W0R2G8</accession>
<dbReference type="InterPro" id="IPR036513">
    <property type="entry name" value="STAS_dom_sf"/>
</dbReference>
<feature type="transmembrane region" description="Helical" evidence="5">
    <location>
        <begin position="532"/>
        <end position="562"/>
    </location>
</feature>
<sequence>MEMIKDKILQHFYSYKCLFPFLAWLPELKQKRILKADIFAGITVAMLMIPQSMAYAHLAGLPVNYGLYAAFIPPFIAALFGSSRILSTGPVPVSTLLTVVALQPIAAIGTPTYIQYVVLLTLLAGIIQFLLGLLRFGVVVNFISYPVILGFINAVAIIIASMQLGNLFGVYATSAPSYYQTVWQVLMDAVENIHWQAVGMAFITFVIILGGRRFAPKWPHTIMAVIVTTLLAWLLHYEKLEEISPKQIINPSVQEMIKHQQTYSKDIEKLIKKVADNEAALEKISTDLGGTSETAENALNEMTQAKWALKRFIERHIIENNELNRLRFSRLINKNQIFYYVADEMSPIGISDTTEWSIARVTSKGNVILRSGGEVIGSITPGLPTFQPVVFDWNVITTIFAAALVIAIVGFTEAITIAKRIATETRQRLNVNQELLGQGLAKIVGSFFQSMPVSGGFTRTAVNFYAGAQTGFASVVASIVVMLALVWFTPLFYYLPYATLAAIIMIGALNLLNIKEIGRVWKISKKEGVVTLFTLLLTLILAPRLAQAVLISIILSLGIYLYDTMRPRFSELIRTKEGDLVEEITPEEQQTCYLISLVRFNGSLYFANAAYFEDKILNLISVKHRLRYIILDCVSMNKIDASGIESLSSVFAKLQDAGIELWFTRVRPPILIKLKRSGLYEKIGEENFFRKNDDALKKLEKHLGAKHVNTCPLFK</sequence>
<feature type="transmembrane region" description="Helical" evidence="5">
    <location>
        <begin position="464"/>
        <end position="488"/>
    </location>
</feature>
<evidence type="ECO:0000259" key="6">
    <source>
        <dbReference type="PROSITE" id="PS50801"/>
    </source>
</evidence>
<feature type="transmembrane region" description="Helical" evidence="5">
    <location>
        <begin position="146"/>
        <end position="173"/>
    </location>
</feature>
<dbReference type="InterPro" id="IPR011547">
    <property type="entry name" value="SLC26A/SulP_dom"/>
</dbReference>
<dbReference type="Pfam" id="PF00916">
    <property type="entry name" value="Sulfate_transp"/>
    <property type="match status" value="2"/>
</dbReference>
<dbReference type="EMBL" id="LR134433">
    <property type="protein sequence ID" value="VEH86005.1"/>
    <property type="molecule type" value="Genomic_DNA"/>
</dbReference>
<dbReference type="CDD" id="cd07042">
    <property type="entry name" value="STAS_SulP_like_sulfate_transporter"/>
    <property type="match status" value="1"/>
</dbReference>
<feature type="transmembrane region" description="Helical" evidence="5">
    <location>
        <begin position="65"/>
        <end position="82"/>
    </location>
</feature>
<name>A0A0W0R2G8_9GAMM</name>
<evidence type="ECO:0000256" key="3">
    <source>
        <dbReference type="ARBA" id="ARBA00022989"/>
    </source>
</evidence>
<evidence type="ECO:0000256" key="1">
    <source>
        <dbReference type="ARBA" id="ARBA00004141"/>
    </source>
</evidence>
<keyword evidence="8" id="KW-0614">Plasmid</keyword>
<gene>
    <name evidence="7" type="ORF">Lade_1373</name>
    <name evidence="8" type="ORF">NCTC12735_01650</name>
</gene>
<evidence type="ECO:0000313" key="10">
    <source>
        <dbReference type="Proteomes" id="UP000281170"/>
    </source>
</evidence>
<proteinExistence type="predicted"/>
<feature type="transmembrane region" description="Helical" evidence="5">
    <location>
        <begin position="89"/>
        <end position="107"/>
    </location>
</feature>
<feature type="transmembrane region" description="Helical" evidence="5">
    <location>
        <begin position="393"/>
        <end position="418"/>
    </location>
</feature>
<dbReference type="PROSITE" id="PS50801">
    <property type="entry name" value="STAS"/>
    <property type="match status" value="1"/>
</dbReference>
<evidence type="ECO:0000256" key="2">
    <source>
        <dbReference type="ARBA" id="ARBA00022692"/>
    </source>
</evidence>
<keyword evidence="9" id="KW-1185">Reference proteome</keyword>
<dbReference type="OrthoDB" id="9769739at2"/>
<feature type="transmembrane region" description="Helical" evidence="5">
    <location>
        <begin position="193"/>
        <end position="211"/>
    </location>
</feature>
<feature type="domain" description="STAS" evidence="6">
    <location>
        <begin position="595"/>
        <end position="699"/>
    </location>
</feature>
<dbReference type="STRING" id="45056.Lade_1373"/>
<comment type="subcellular location">
    <subcellularLocation>
        <location evidence="1">Membrane</location>
        <topology evidence="1">Multi-pass membrane protein</topology>
    </subcellularLocation>
</comment>
<keyword evidence="2 5" id="KW-0812">Transmembrane</keyword>
<reference evidence="7 9" key="1">
    <citation type="submission" date="2015-11" db="EMBL/GenBank/DDBJ databases">
        <title>Identification of large and diverse effector repertoires of 38 Legionella species.</title>
        <authorList>
            <person name="Burstein D."/>
            <person name="Amaro F."/>
            <person name="Zusman T."/>
            <person name="Lifshitz Z."/>
            <person name="Cohen O."/>
            <person name="Gilbert J.A."/>
            <person name="Pupko T."/>
            <person name="Shuman H.A."/>
            <person name="Segal G."/>
        </authorList>
    </citation>
    <scope>NUCLEOTIDE SEQUENCE [LARGE SCALE GENOMIC DNA]</scope>
    <source>
        <strain evidence="7 9">1762-AUS-E</strain>
    </source>
</reference>
<dbReference type="Proteomes" id="UP000054859">
    <property type="component" value="Unassembled WGS sequence"/>
</dbReference>
<feature type="transmembrane region" description="Helical" evidence="5">
    <location>
        <begin position="494"/>
        <end position="512"/>
    </location>
</feature>
<feature type="transmembrane region" description="Helical" evidence="5">
    <location>
        <begin position="218"/>
        <end position="236"/>
    </location>
</feature>
<evidence type="ECO:0000313" key="7">
    <source>
        <dbReference type="EMBL" id="KTC65296.1"/>
    </source>
</evidence>
<dbReference type="AlphaFoldDB" id="A0A0W0R2G8"/>
<dbReference type="InterPro" id="IPR001902">
    <property type="entry name" value="SLC26A/SulP_fam"/>
</dbReference>
<protein>
    <submittedName>
        <fullName evidence="8">Sulfate permease</fullName>
    </submittedName>
    <submittedName>
        <fullName evidence="7">Sulfate transporter</fullName>
    </submittedName>
</protein>
<dbReference type="PATRIC" id="fig|45056.6.peg.1418"/>
<dbReference type="InterPro" id="IPR002645">
    <property type="entry name" value="STAS_dom"/>
</dbReference>
<evidence type="ECO:0000256" key="4">
    <source>
        <dbReference type="ARBA" id="ARBA00023136"/>
    </source>
</evidence>
<reference evidence="8 10" key="2">
    <citation type="submission" date="2018-12" db="EMBL/GenBank/DDBJ databases">
        <authorList>
            <consortium name="Pathogen Informatics"/>
        </authorList>
    </citation>
    <scope>NUCLEOTIDE SEQUENCE [LARGE SCALE GENOMIC DNA]</scope>
    <source>
        <strain evidence="8 10">NCTC12735</strain>
        <plasmid evidence="10">24</plasmid>
    </source>
</reference>
<dbReference type="RefSeq" id="WP_058462458.1">
    <property type="nucleotide sequence ID" value="NZ_CAAAHS010000016.1"/>
</dbReference>
<geneLocation type="plasmid" evidence="8 10">
    <name>24</name>
</geneLocation>
<evidence type="ECO:0000313" key="8">
    <source>
        <dbReference type="EMBL" id="VEH86005.1"/>
    </source>
</evidence>
<dbReference type="Gene3D" id="3.30.750.24">
    <property type="entry name" value="STAS domain"/>
    <property type="match status" value="1"/>
</dbReference>
<organism evidence="7 9">
    <name type="scientific">Legionella adelaidensis</name>
    <dbReference type="NCBI Taxonomy" id="45056"/>
    <lineage>
        <taxon>Bacteria</taxon>
        <taxon>Pseudomonadati</taxon>
        <taxon>Pseudomonadota</taxon>
        <taxon>Gammaproteobacteria</taxon>
        <taxon>Legionellales</taxon>
        <taxon>Legionellaceae</taxon>
        <taxon>Legionella</taxon>
    </lineage>
</organism>
<dbReference type="EMBL" id="LNKA01000004">
    <property type="protein sequence ID" value="KTC65296.1"/>
    <property type="molecule type" value="Genomic_DNA"/>
</dbReference>
<feature type="transmembrane region" description="Helical" evidence="5">
    <location>
        <begin position="38"/>
        <end position="59"/>
    </location>
</feature>
<dbReference type="SUPFAM" id="SSF52091">
    <property type="entry name" value="SpoIIaa-like"/>
    <property type="match status" value="1"/>
</dbReference>
<keyword evidence="3 5" id="KW-1133">Transmembrane helix</keyword>
<keyword evidence="4 5" id="KW-0472">Membrane</keyword>
<feature type="transmembrane region" description="Helical" evidence="5">
    <location>
        <begin position="113"/>
        <end position="134"/>
    </location>
</feature>
<dbReference type="Pfam" id="PF01740">
    <property type="entry name" value="STAS"/>
    <property type="match status" value="1"/>
</dbReference>
<dbReference type="Proteomes" id="UP000281170">
    <property type="component" value="Plasmid 24"/>
</dbReference>
<dbReference type="GO" id="GO:0055085">
    <property type="term" value="P:transmembrane transport"/>
    <property type="evidence" value="ECO:0007669"/>
    <property type="project" value="InterPro"/>
</dbReference>
<dbReference type="GO" id="GO:0016020">
    <property type="term" value="C:membrane"/>
    <property type="evidence" value="ECO:0007669"/>
    <property type="project" value="UniProtKB-SubCell"/>
</dbReference>
<evidence type="ECO:0000256" key="5">
    <source>
        <dbReference type="SAM" id="Phobius"/>
    </source>
</evidence>
<evidence type="ECO:0000313" key="9">
    <source>
        <dbReference type="Proteomes" id="UP000054859"/>
    </source>
</evidence>
<dbReference type="PANTHER" id="PTHR11814">
    <property type="entry name" value="SULFATE TRANSPORTER"/>
    <property type="match status" value="1"/>
</dbReference>